<comment type="caution">
    <text evidence="1">The sequence shown here is derived from an EMBL/GenBank/DDBJ whole genome shotgun (WGS) entry which is preliminary data.</text>
</comment>
<proteinExistence type="predicted"/>
<organism evidence="1 2">
    <name type="scientific">Corallococcus praedator</name>
    <dbReference type="NCBI Taxonomy" id="2316724"/>
    <lineage>
        <taxon>Bacteria</taxon>
        <taxon>Pseudomonadati</taxon>
        <taxon>Myxococcota</taxon>
        <taxon>Myxococcia</taxon>
        <taxon>Myxococcales</taxon>
        <taxon>Cystobacterineae</taxon>
        <taxon>Myxococcaceae</taxon>
        <taxon>Corallococcus</taxon>
    </lineage>
</organism>
<keyword evidence="2" id="KW-1185">Reference proteome</keyword>
<gene>
    <name evidence="1" type="ORF">D7Y13_11825</name>
</gene>
<name>A0ABX9QKZ1_9BACT</name>
<accession>A0ABX9QKZ1</accession>
<dbReference type="Proteomes" id="UP000278907">
    <property type="component" value="Unassembled WGS sequence"/>
</dbReference>
<dbReference type="EMBL" id="RAWI01000067">
    <property type="protein sequence ID" value="RKI11010.1"/>
    <property type="molecule type" value="Genomic_DNA"/>
</dbReference>
<sequence>MRPGTWLDFLPEAEGILHRASIQGRGWTAVFRLTMLGVAGAWPCLSLEWMRMRSVWMLVVGLAVLPLMGCGGTGAAGESCSEEGCDVGLECRQDFPGGFCAQECTQEGAQAGCPADMLCARQSESLLCSPVCDSQSDCRDNYSCNGVSGTDQKACRILL</sequence>
<evidence type="ECO:0008006" key="3">
    <source>
        <dbReference type="Google" id="ProtNLM"/>
    </source>
</evidence>
<evidence type="ECO:0000313" key="2">
    <source>
        <dbReference type="Proteomes" id="UP000278907"/>
    </source>
</evidence>
<protein>
    <recommendedName>
        <fullName evidence="3">Dickkopf N-terminal cysteine-rich domain-containing protein</fullName>
    </recommendedName>
</protein>
<evidence type="ECO:0000313" key="1">
    <source>
        <dbReference type="EMBL" id="RKI11010.1"/>
    </source>
</evidence>
<reference evidence="1 2" key="1">
    <citation type="submission" date="2018-09" db="EMBL/GenBank/DDBJ databases">
        <authorList>
            <person name="Livingstone P.G."/>
            <person name="Whitworth D.E."/>
        </authorList>
    </citation>
    <scope>NUCLEOTIDE SEQUENCE [LARGE SCALE GENOMIC DNA]</scope>
    <source>
        <strain evidence="1 2">CA031B</strain>
    </source>
</reference>